<dbReference type="RefSeq" id="WP_154232148.1">
    <property type="nucleotide sequence ID" value="NZ_AP028153.1"/>
</dbReference>
<proteinExistence type="predicted"/>
<comment type="caution">
    <text evidence="1">The sequence shown here is derived from an EMBL/GenBank/DDBJ whole genome shotgun (WGS) entry which is preliminary data.</text>
</comment>
<evidence type="ECO:0000313" key="1">
    <source>
        <dbReference type="EMBL" id="KZU94918.1"/>
    </source>
</evidence>
<accession>A0A162DXZ1</accession>
<reference evidence="1 2" key="1">
    <citation type="submission" date="2016-03" db="EMBL/GenBank/DDBJ databases">
        <title>Comparative genomics of 54 Lactobacillus plantarum strains reveals genomic uncoupling from niche constraints.</title>
        <authorList>
            <person name="Martino M.E."/>
        </authorList>
    </citation>
    <scope>NUCLEOTIDE SEQUENCE [LARGE SCALE GENOMIC DNA]</scope>
    <source>
        <strain evidence="1 2">19.1</strain>
    </source>
</reference>
<gene>
    <name evidence="1" type="ORF">Lp19_1707</name>
</gene>
<dbReference type="AlphaFoldDB" id="A0A162DXZ1"/>
<name>A0A162DXZ1_LACPN</name>
<dbReference type="EMBL" id="LUXM01000028">
    <property type="protein sequence ID" value="KZU94918.1"/>
    <property type="molecule type" value="Genomic_DNA"/>
</dbReference>
<protein>
    <submittedName>
        <fullName evidence="1">Uncharacterized protein</fullName>
    </submittedName>
</protein>
<evidence type="ECO:0000313" key="2">
    <source>
        <dbReference type="Proteomes" id="UP000076882"/>
    </source>
</evidence>
<dbReference type="PATRIC" id="fig|1590.142.peg.318"/>
<sequence length="52" mass="5666">MSINGELVTESRQVLKDDPASVEKMVFPNERSVSSDVKWSRLMPVSAAVSSA</sequence>
<organism evidence="1 2">
    <name type="scientific">Lactiplantibacillus plantarum</name>
    <name type="common">Lactobacillus plantarum</name>
    <dbReference type="NCBI Taxonomy" id="1590"/>
    <lineage>
        <taxon>Bacteria</taxon>
        <taxon>Bacillati</taxon>
        <taxon>Bacillota</taxon>
        <taxon>Bacilli</taxon>
        <taxon>Lactobacillales</taxon>
        <taxon>Lactobacillaceae</taxon>
        <taxon>Lactiplantibacillus</taxon>
    </lineage>
</organism>
<dbReference type="Proteomes" id="UP000076882">
    <property type="component" value="Unassembled WGS sequence"/>
</dbReference>